<proteinExistence type="predicted"/>
<accession>A0ABW7CW20</accession>
<comment type="caution">
    <text evidence="2">The sequence shown here is derived from an EMBL/GenBank/DDBJ whole genome shotgun (WGS) entry which is preliminary data.</text>
</comment>
<feature type="chain" id="PRO_5046834518" description="Secreted protein" evidence="1">
    <location>
        <begin position="27"/>
        <end position="269"/>
    </location>
</feature>
<sequence length="269" mass="27909">MDVVRSFGRRLCMAVVLLGSAAPAMAADPPANETPLQLQQRRVDALRAAADAASPTNQPDRDALVRAMIVVMAVADPALLPDATAGLTALPDLRTLCANSAHAGAHLVRMARATGDTEGMLARMSVAVDGTMIMATACSARQLDIQSRAILARPGKQPTAEELTAMQKEADTLPRNIAGIVLGASLTDLNPNSRARTALDGLPVLVEATAAMPPATKAATLEAVRQILDPPDRDGHIDHEARDVLLQALKGSECAAACELLGAAEGRPG</sequence>
<evidence type="ECO:0000313" key="3">
    <source>
        <dbReference type="Proteomes" id="UP001605261"/>
    </source>
</evidence>
<organism evidence="2 3">
    <name type="scientific">Stenotrophomonas nematodicola</name>
    <dbReference type="NCBI Taxonomy" id="2656746"/>
    <lineage>
        <taxon>Bacteria</taxon>
        <taxon>Pseudomonadati</taxon>
        <taxon>Pseudomonadota</taxon>
        <taxon>Gammaproteobacteria</taxon>
        <taxon>Lysobacterales</taxon>
        <taxon>Lysobacteraceae</taxon>
        <taxon>Stenotrophomonas</taxon>
    </lineage>
</organism>
<dbReference type="RefSeq" id="WP_394161602.1">
    <property type="nucleotide sequence ID" value="NZ_JBHGCJ010000002.1"/>
</dbReference>
<evidence type="ECO:0008006" key="4">
    <source>
        <dbReference type="Google" id="ProtNLM"/>
    </source>
</evidence>
<dbReference type="Proteomes" id="UP001605261">
    <property type="component" value="Unassembled WGS sequence"/>
</dbReference>
<keyword evidence="3" id="KW-1185">Reference proteome</keyword>
<dbReference type="EMBL" id="JBHGCJ010000002">
    <property type="protein sequence ID" value="MFG6108417.1"/>
    <property type="molecule type" value="Genomic_DNA"/>
</dbReference>
<keyword evidence="1" id="KW-0732">Signal</keyword>
<evidence type="ECO:0000256" key="1">
    <source>
        <dbReference type="SAM" id="SignalP"/>
    </source>
</evidence>
<reference evidence="2 3" key="1">
    <citation type="submission" date="2024-09" db="EMBL/GenBank/DDBJ databases">
        <authorList>
            <consortium name="All-Russian atlas of soil microorganisms"/>
            <consortium name="as a basis for the search for new antimicrobial producers and enzymes with unique properties"/>
            <person name="Sokolova E.A."/>
            <person name="Voronina E.N."/>
        </authorList>
    </citation>
    <scope>NUCLEOTIDE SEQUENCE [LARGE SCALE GENOMIC DNA]</scope>
    <source>
        <strain evidence="2 3">AF-22b-331.1</strain>
    </source>
</reference>
<name>A0ABW7CW20_9GAMM</name>
<feature type="signal peptide" evidence="1">
    <location>
        <begin position="1"/>
        <end position="26"/>
    </location>
</feature>
<protein>
    <recommendedName>
        <fullName evidence="4">Secreted protein</fullName>
    </recommendedName>
</protein>
<evidence type="ECO:0000313" key="2">
    <source>
        <dbReference type="EMBL" id="MFG6108417.1"/>
    </source>
</evidence>
<gene>
    <name evidence="2" type="ORF">ACEU0G_002356</name>
</gene>